<dbReference type="AlphaFoldDB" id="A0A2K3US52"/>
<feature type="transmembrane region" description="Helical" evidence="1">
    <location>
        <begin position="34"/>
        <end position="53"/>
    </location>
</feature>
<name>A0A2K3US52_9DEIO</name>
<reference evidence="2 3" key="1">
    <citation type="submission" date="2018-01" db="EMBL/GenBank/DDBJ databases">
        <title>Deinococcus koreensis sp. nov., a radiation-resistant bacterium isolated from river water.</title>
        <authorList>
            <person name="Choi A."/>
        </authorList>
    </citation>
    <scope>NUCLEOTIDE SEQUENCE [LARGE SCALE GENOMIC DNA]</scope>
    <source>
        <strain evidence="2 3">SJW1-2</strain>
    </source>
</reference>
<keyword evidence="3" id="KW-1185">Reference proteome</keyword>
<evidence type="ECO:0000313" key="3">
    <source>
        <dbReference type="Proteomes" id="UP000236379"/>
    </source>
</evidence>
<dbReference type="Proteomes" id="UP000236379">
    <property type="component" value="Unassembled WGS sequence"/>
</dbReference>
<keyword evidence="1" id="KW-0472">Membrane</keyword>
<keyword evidence="1" id="KW-1133">Transmembrane helix</keyword>
<dbReference type="EMBL" id="PPPD01000004">
    <property type="protein sequence ID" value="PNY79330.1"/>
    <property type="molecule type" value="Genomic_DNA"/>
</dbReference>
<dbReference type="RefSeq" id="WP_103314157.1">
    <property type="nucleotide sequence ID" value="NZ_PPPD01000004.1"/>
</dbReference>
<proteinExistence type="predicted"/>
<feature type="transmembrane region" description="Helical" evidence="1">
    <location>
        <begin position="65"/>
        <end position="85"/>
    </location>
</feature>
<organism evidence="2 3">
    <name type="scientific">Deinococcus koreensis</name>
    <dbReference type="NCBI Taxonomy" id="2054903"/>
    <lineage>
        <taxon>Bacteria</taxon>
        <taxon>Thermotogati</taxon>
        <taxon>Deinococcota</taxon>
        <taxon>Deinococci</taxon>
        <taxon>Deinococcales</taxon>
        <taxon>Deinococcaceae</taxon>
        <taxon>Deinococcus</taxon>
    </lineage>
</organism>
<protein>
    <submittedName>
        <fullName evidence="2">Uncharacterized protein</fullName>
    </submittedName>
</protein>
<comment type="caution">
    <text evidence="2">The sequence shown here is derived from an EMBL/GenBank/DDBJ whole genome shotgun (WGS) entry which is preliminary data.</text>
</comment>
<accession>A0A2K3US52</accession>
<evidence type="ECO:0000256" key="1">
    <source>
        <dbReference type="SAM" id="Phobius"/>
    </source>
</evidence>
<keyword evidence="1" id="KW-0812">Transmembrane</keyword>
<gene>
    <name evidence="2" type="ORF">CVO96_19585</name>
</gene>
<evidence type="ECO:0000313" key="2">
    <source>
        <dbReference type="EMBL" id="PNY79330.1"/>
    </source>
</evidence>
<sequence length="92" mass="9665">MTGPLRSLVPVLWLLAASTASAWALRHFLVTGRPASTLTLGAACATGGLWFFAFPRFQALLWPQVALMVVAGVLALGALLVPVAGRLLPQRA</sequence>